<evidence type="ECO:0000313" key="2">
    <source>
        <dbReference type="Proteomes" id="UP001233999"/>
    </source>
</evidence>
<dbReference type="Proteomes" id="UP001233999">
    <property type="component" value="Unassembled WGS sequence"/>
</dbReference>
<evidence type="ECO:0000313" key="1">
    <source>
        <dbReference type="EMBL" id="KAJ9583134.1"/>
    </source>
</evidence>
<proteinExistence type="predicted"/>
<dbReference type="EMBL" id="JASPKZ010007662">
    <property type="protein sequence ID" value="KAJ9583134.1"/>
    <property type="molecule type" value="Genomic_DNA"/>
</dbReference>
<dbReference type="AlphaFoldDB" id="A0AAD7ZLX2"/>
<keyword evidence="2" id="KW-1185">Reference proteome</keyword>
<reference evidence="1" key="1">
    <citation type="journal article" date="2023" name="IScience">
        <title>Live-bearing cockroach genome reveals convergent evolutionary mechanisms linked to viviparity in insects and beyond.</title>
        <authorList>
            <person name="Fouks B."/>
            <person name="Harrison M.C."/>
            <person name="Mikhailova A.A."/>
            <person name="Marchal E."/>
            <person name="English S."/>
            <person name="Carruthers M."/>
            <person name="Jennings E.C."/>
            <person name="Chiamaka E.L."/>
            <person name="Frigard R.A."/>
            <person name="Pippel M."/>
            <person name="Attardo G.M."/>
            <person name="Benoit J.B."/>
            <person name="Bornberg-Bauer E."/>
            <person name="Tobe S.S."/>
        </authorList>
    </citation>
    <scope>NUCLEOTIDE SEQUENCE</scope>
    <source>
        <strain evidence="1">Stay&amp;Tobe</strain>
    </source>
</reference>
<feature type="non-terminal residue" evidence="1">
    <location>
        <position position="55"/>
    </location>
</feature>
<accession>A0AAD7ZLX2</accession>
<name>A0AAD7ZLX2_DIPPU</name>
<sequence length="55" mass="6292">YFHERNPYIKLKIATQQSVENTIALMGTLLPPDAIPRLYISFSFLNSQPEVSLLL</sequence>
<comment type="caution">
    <text evidence="1">The sequence shown here is derived from an EMBL/GenBank/DDBJ whole genome shotgun (WGS) entry which is preliminary data.</text>
</comment>
<feature type="non-terminal residue" evidence="1">
    <location>
        <position position="1"/>
    </location>
</feature>
<protein>
    <submittedName>
        <fullName evidence="1">Uncharacterized protein</fullName>
    </submittedName>
</protein>
<reference evidence="1" key="2">
    <citation type="submission" date="2023-05" db="EMBL/GenBank/DDBJ databases">
        <authorList>
            <person name="Fouks B."/>
        </authorList>
    </citation>
    <scope>NUCLEOTIDE SEQUENCE</scope>
    <source>
        <strain evidence="1">Stay&amp;Tobe</strain>
        <tissue evidence="1">Testes</tissue>
    </source>
</reference>
<gene>
    <name evidence="1" type="ORF">L9F63_022513</name>
</gene>
<organism evidence="1 2">
    <name type="scientific">Diploptera punctata</name>
    <name type="common">Pacific beetle cockroach</name>
    <dbReference type="NCBI Taxonomy" id="6984"/>
    <lineage>
        <taxon>Eukaryota</taxon>
        <taxon>Metazoa</taxon>
        <taxon>Ecdysozoa</taxon>
        <taxon>Arthropoda</taxon>
        <taxon>Hexapoda</taxon>
        <taxon>Insecta</taxon>
        <taxon>Pterygota</taxon>
        <taxon>Neoptera</taxon>
        <taxon>Polyneoptera</taxon>
        <taxon>Dictyoptera</taxon>
        <taxon>Blattodea</taxon>
        <taxon>Blaberoidea</taxon>
        <taxon>Blaberidae</taxon>
        <taxon>Diplopterinae</taxon>
        <taxon>Diploptera</taxon>
    </lineage>
</organism>